<sequence length="526" mass="58407">MPPLTSTDTWSYTWSQPAYRGSMPASRKPRRSRGEVEQLPSGSYRVRVYAGIDPLSRKRHYLTETVPAGPGAATAAEKVRTRFLNEVDERRAPRTKATVSELLERYLDVLEIEDTTRNGYEQMVRLYIGPLLGAIPVGRMDGEVLDTFYSQLRRCRRRCSRRRGQVDHRVVGDHECNGRCKPHVCRPLGASYLRQMHSLLNGAFARAVKWRWLGVNPVEQADAPSQPPPDPQPPTAEQAARIVEEAFKDPDWGMLVWTAMTTGARRGELCALRLDRHDVDGGVLDIRTSIAQINTRLWEKDTKTHQRRRIVLDDQTAALLAAYRAEAVRTAKVVGVDLRDIDYLFSALPDHSEHLKPDTVTQRYSRMCARLGYDMHIHQLRHYSATELIAAGVDIRTVAGRLGHSGGGTTTLRVYSAWVAEADQRAAKSLTGRLQLPSSITAPADAPLLRPKSEPAGPYERIANDLEGAIRLGALAPGERLPTLKLIAERYSVSVGTAHRALSLLAERGFAELGGRGRPSTALLGA</sequence>
<dbReference type="CDD" id="cd01189">
    <property type="entry name" value="INT_ICEBs1_C_like"/>
    <property type="match status" value="1"/>
</dbReference>
<name>A0ABN2NAR4_9PSEU</name>
<feature type="domain" description="Core-binding (CB)" evidence="10">
    <location>
        <begin position="97"/>
        <end position="208"/>
    </location>
</feature>
<feature type="compositionally biased region" description="Pro residues" evidence="7">
    <location>
        <begin position="225"/>
        <end position="234"/>
    </location>
</feature>
<dbReference type="PROSITE" id="PS51900">
    <property type="entry name" value="CB"/>
    <property type="match status" value="1"/>
</dbReference>
<dbReference type="Gene3D" id="1.10.443.10">
    <property type="entry name" value="Intergrase catalytic core"/>
    <property type="match status" value="1"/>
</dbReference>
<feature type="domain" description="HTH gntR-type" evidence="8">
    <location>
        <begin position="456"/>
        <end position="523"/>
    </location>
</feature>
<organism evidence="11 12">
    <name type="scientific">Pseudonocardia ailaonensis</name>
    <dbReference type="NCBI Taxonomy" id="367279"/>
    <lineage>
        <taxon>Bacteria</taxon>
        <taxon>Bacillati</taxon>
        <taxon>Actinomycetota</taxon>
        <taxon>Actinomycetes</taxon>
        <taxon>Pseudonocardiales</taxon>
        <taxon>Pseudonocardiaceae</taxon>
        <taxon>Pseudonocardia</taxon>
    </lineage>
</organism>
<gene>
    <name evidence="11" type="ORF">GCM10009836_44760</name>
</gene>
<evidence type="ECO:0000313" key="12">
    <source>
        <dbReference type="Proteomes" id="UP001500449"/>
    </source>
</evidence>
<evidence type="ECO:0000256" key="5">
    <source>
        <dbReference type="ARBA" id="ARBA00023172"/>
    </source>
</evidence>
<evidence type="ECO:0000256" key="3">
    <source>
        <dbReference type="ARBA" id="ARBA00023125"/>
    </source>
</evidence>
<evidence type="ECO:0000259" key="8">
    <source>
        <dbReference type="PROSITE" id="PS50949"/>
    </source>
</evidence>
<keyword evidence="4" id="KW-0804">Transcription</keyword>
<keyword evidence="2" id="KW-0805">Transcription regulation</keyword>
<evidence type="ECO:0000256" key="1">
    <source>
        <dbReference type="ARBA" id="ARBA00008857"/>
    </source>
</evidence>
<keyword evidence="5" id="KW-0233">DNA recombination</keyword>
<evidence type="ECO:0000256" key="6">
    <source>
        <dbReference type="PROSITE-ProRule" id="PRU01248"/>
    </source>
</evidence>
<keyword evidence="3 6" id="KW-0238">DNA-binding</keyword>
<evidence type="ECO:0000259" key="10">
    <source>
        <dbReference type="PROSITE" id="PS51900"/>
    </source>
</evidence>
<dbReference type="InterPro" id="IPR036388">
    <property type="entry name" value="WH-like_DNA-bd_sf"/>
</dbReference>
<dbReference type="InterPro" id="IPR011010">
    <property type="entry name" value="DNA_brk_join_enz"/>
</dbReference>
<reference evidence="11 12" key="1">
    <citation type="journal article" date="2019" name="Int. J. Syst. Evol. Microbiol.">
        <title>The Global Catalogue of Microorganisms (GCM) 10K type strain sequencing project: providing services to taxonomists for standard genome sequencing and annotation.</title>
        <authorList>
            <consortium name="The Broad Institute Genomics Platform"/>
            <consortium name="The Broad Institute Genome Sequencing Center for Infectious Disease"/>
            <person name="Wu L."/>
            <person name="Ma J."/>
        </authorList>
    </citation>
    <scope>NUCLEOTIDE SEQUENCE [LARGE SCALE GENOMIC DNA]</scope>
    <source>
        <strain evidence="11 12">JCM 16009</strain>
    </source>
</reference>
<feature type="domain" description="Tyr recombinase" evidence="9">
    <location>
        <begin position="229"/>
        <end position="429"/>
    </location>
</feature>
<dbReference type="Gene3D" id="1.10.150.130">
    <property type="match status" value="1"/>
</dbReference>
<evidence type="ECO:0000256" key="7">
    <source>
        <dbReference type="SAM" id="MobiDB-lite"/>
    </source>
</evidence>
<dbReference type="InterPro" id="IPR050090">
    <property type="entry name" value="Tyrosine_recombinase_XerCD"/>
</dbReference>
<dbReference type="InterPro" id="IPR000524">
    <property type="entry name" value="Tscrpt_reg_HTH_GntR"/>
</dbReference>
<dbReference type="PANTHER" id="PTHR30349">
    <property type="entry name" value="PHAGE INTEGRASE-RELATED"/>
    <property type="match status" value="1"/>
</dbReference>
<evidence type="ECO:0000256" key="4">
    <source>
        <dbReference type="ARBA" id="ARBA00023163"/>
    </source>
</evidence>
<accession>A0ABN2NAR4</accession>
<dbReference type="PROSITE" id="PS51898">
    <property type="entry name" value="TYR_RECOMBINASE"/>
    <property type="match status" value="1"/>
</dbReference>
<dbReference type="InterPro" id="IPR036390">
    <property type="entry name" value="WH_DNA-bd_sf"/>
</dbReference>
<keyword evidence="12" id="KW-1185">Reference proteome</keyword>
<dbReference type="InterPro" id="IPR044068">
    <property type="entry name" value="CB"/>
</dbReference>
<dbReference type="InterPro" id="IPR013762">
    <property type="entry name" value="Integrase-like_cat_sf"/>
</dbReference>
<evidence type="ECO:0000313" key="11">
    <source>
        <dbReference type="EMBL" id="GAA1859588.1"/>
    </source>
</evidence>
<proteinExistence type="inferred from homology"/>
<protein>
    <submittedName>
        <fullName evidence="11">Uncharacterized protein</fullName>
    </submittedName>
</protein>
<dbReference type="EMBL" id="BAAAQK010000017">
    <property type="protein sequence ID" value="GAA1859588.1"/>
    <property type="molecule type" value="Genomic_DNA"/>
</dbReference>
<dbReference type="SUPFAM" id="SSF46785">
    <property type="entry name" value="Winged helix' DNA-binding domain"/>
    <property type="match status" value="1"/>
</dbReference>
<evidence type="ECO:0000256" key="2">
    <source>
        <dbReference type="ARBA" id="ARBA00023015"/>
    </source>
</evidence>
<dbReference type="Pfam" id="PF00392">
    <property type="entry name" value="GntR"/>
    <property type="match status" value="1"/>
</dbReference>
<feature type="region of interest" description="Disordered" evidence="7">
    <location>
        <begin position="19"/>
        <end position="39"/>
    </location>
</feature>
<dbReference type="InterPro" id="IPR010998">
    <property type="entry name" value="Integrase_recombinase_N"/>
</dbReference>
<comment type="similarity">
    <text evidence="1">Belongs to the 'phage' integrase family.</text>
</comment>
<comment type="caution">
    <text evidence="11">The sequence shown here is derived from an EMBL/GenBank/DDBJ whole genome shotgun (WGS) entry which is preliminary data.</text>
</comment>
<dbReference type="SUPFAM" id="SSF56349">
    <property type="entry name" value="DNA breaking-rejoining enzymes"/>
    <property type="match status" value="1"/>
</dbReference>
<dbReference type="PROSITE" id="PS50949">
    <property type="entry name" value="HTH_GNTR"/>
    <property type="match status" value="1"/>
</dbReference>
<dbReference type="Pfam" id="PF00589">
    <property type="entry name" value="Phage_integrase"/>
    <property type="match status" value="1"/>
</dbReference>
<dbReference type="InterPro" id="IPR002104">
    <property type="entry name" value="Integrase_catalytic"/>
</dbReference>
<dbReference type="PANTHER" id="PTHR30349:SF41">
    <property type="entry name" value="INTEGRASE_RECOMBINASE PROTEIN MJ0367-RELATED"/>
    <property type="match status" value="1"/>
</dbReference>
<dbReference type="Gene3D" id="1.10.10.10">
    <property type="entry name" value="Winged helix-like DNA-binding domain superfamily/Winged helix DNA-binding domain"/>
    <property type="match status" value="1"/>
</dbReference>
<dbReference type="SMART" id="SM00345">
    <property type="entry name" value="HTH_GNTR"/>
    <property type="match status" value="1"/>
</dbReference>
<evidence type="ECO:0000259" key="9">
    <source>
        <dbReference type="PROSITE" id="PS51898"/>
    </source>
</evidence>
<feature type="region of interest" description="Disordered" evidence="7">
    <location>
        <begin position="219"/>
        <end position="238"/>
    </location>
</feature>
<dbReference type="Proteomes" id="UP001500449">
    <property type="component" value="Unassembled WGS sequence"/>
</dbReference>